<dbReference type="InterPro" id="IPR059179">
    <property type="entry name" value="MLKL-like_MCAfunc"/>
</dbReference>
<proteinExistence type="predicted"/>
<sequence length="280" mass="31056">MTDILIDQIIPLATSVITMAQNMKANKERCQRVAKRVMSLQDLVLKLKGREPRQISDLVRNSLNELSTTLVCARNIMLKYQQSSKVKSFIFNSSNEDKFLKINERLDDAFQVLSGALAIEQGDKLDQVLSAVAGKNTEVTQPRQPVPIGFSNMCAPSYLPPTTSAIQSPTFPTLNPVRPKIVPAITVTNAPNPPYPPAQRPAYNSNTLSVPTIQANVPCSMPPRVITIPGPPPAPVGPIITWGCFWDFTPQPNSVKVAERREDMEEEGWKKEGRRKGRNR</sequence>
<dbReference type="InterPro" id="IPR054000">
    <property type="entry name" value="MLKL_N"/>
</dbReference>
<organism evidence="3 4">
    <name type="scientific">Mugilogobius chulae</name>
    <name type="common">yellowstripe goby</name>
    <dbReference type="NCBI Taxonomy" id="88201"/>
    <lineage>
        <taxon>Eukaryota</taxon>
        <taxon>Metazoa</taxon>
        <taxon>Chordata</taxon>
        <taxon>Craniata</taxon>
        <taxon>Vertebrata</taxon>
        <taxon>Euteleostomi</taxon>
        <taxon>Actinopterygii</taxon>
        <taxon>Neopterygii</taxon>
        <taxon>Teleostei</taxon>
        <taxon>Neoteleostei</taxon>
        <taxon>Acanthomorphata</taxon>
        <taxon>Gobiaria</taxon>
        <taxon>Gobiiformes</taxon>
        <taxon>Gobioidei</taxon>
        <taxon>Gobiidae</taxon>
        <taxon>Gobionellinae</taxon>
        <taxon>Mugilogobius</taxon>
    </lineage>
</organism>
<reference evidence="4" key="1">
    <citation type="submission" date="2024-04" db="EMBL/GenBank/DDBJ databases">
        <title>Salinicola lusitanus LLJ914,a marine bacterium isolated from the Okinawa Trough.</title>
        <authorList>
            <person name="Li J."/>
        </authorList>
    </citation>
    <scope>NUCLEOTIDE SEQUENCE [LARGE SCALE GENOMIC DNA]</scope>
</reference>
<evidence type="ECO:0000256" key="1">
    <source>
        <dbReference type="SAM" id="MobiDB-lite"/>
    </source>
</evidence>
<dbReference type="InterPro" id="IPR036537">
    <property type="entry name" value="Adaptor_Cbl_N_dom_sf"/>
</dbReference>
<name>A0AAW0N842_9GOBI</name>
<feature type="domain" description="Mixed lineage kinase" evidence="2">
    <location>
        <begin position="6"/>
        <end position="132"/>
    </location>
</feature>
<accession>A0AAW0N842</accession>
<dbReference type="GO" id="GO:0007166">
    <property type="term" value="P:cell surface receptor signaling pathway"/>
    <property type="evidence" value="ECO:0007669"/>
    <property type="project" value="InterPro"/>
</dbReference>
<evidence type="ECO:0000313" key="4">
    <source>
        <dbReference type="Proteomes" id="UP001460270"/>
    </source>
</evidence>
<feature type="region of interest" description="Disordered" evidence="1">
    <location>
        <begin position="257"/>
        <end position="280"/>
    </location>
</feature>
<evidence type="ECO:0000259" key="2">
    <source>
        <dbReference type="Pfam" id="PF22215"/>
    </source>
</evidence>
<gene>
    <name evidence="3" type="ORF">WMY93_023041</name>
</gene>
<comment type="caution">
    <text evidence="3">The sequence shown here is derived from an EMBL/GenBank/DDBJ whole genome shotgun (WGS) entry which is preliminary data.</text>
</comment>
<keyword evidence="4" id="KW-1185">Reference proteome</keyword>
<protein>
    <recommendedName>
        <fullName evidence="2">Mixed lineage kinase domain-containing protein</fullName>
    </recommendedName>
</protein>
<dbReference type="EMBL" id="JBBPFD010000017">
    <property type="protein sequence ID" value="KAK7891078.1"/>
    <property type="molecule type" value="Genomic_DNA"/>
</dbReference>
<dbReference type="Gene3D" id="1.20.930.20">
    <property type="entry name" value="Adaptor protein Cbl, N-terminal domain"/>
    <property type="match status" value="1"/>
</dbReference>
<dbReference type="CDD" id="cd21037">
    <property type="entry name" value="MLKL_NTD"/>
    <property type="match status" value="1"/>
</dbReference>
<dbReference type="Pfam" id="PF22215">
    <property type="entry name" value="MLKL_N"/>
    <property type="match status" value="1"/>
</dbReference>
<evidence type="ECO:0000313" key="3">
    <source>
        <dbReference type="EMBL" id="KAK7891078.1"/>
    </source>
</evidence>
<dbReference type="Proteomes" id="UP001460270">
    <property type="component" value="Unassembled WGS sequence"/>
</dbReference>
<feature type="compositionally biased region" description="Basic and acidic residues" evidence="1">
    <location>
        <begin position="257"/>
        <end position="271"/>
    </location>
</feature>
<dbReference type="AlphaFoldDB" id="A0AAW0N842"/>